<keyword evidence="4" id="KW-0732">Signal</keyword>
<dbReference type="Gene3D" id="2.60.120.260">
    <property type="entry name" value="Galactose-binding domain-like"/>
    <property type="match status" value="1"/>
</dbReference>
<comment type="similarity">
    <text evidence="1">Belongs to the glycosyl hydrolase 43 family.</text>
</comment>
<evidence type="ECO:0000256" key="1">
    <source>
        <dbReference type="ARBA" id="ARBA00009865"/>
    </source>
</evidence>
<evidence type="ECO:0000256" key="4">
    <source>
        <dbReference type="SAM" id="SignalP"/>
    </source>
</evidence>
<reference evidence="6" key="1">
    <citation type="journal article" date="2019" name="Int. J. Syst. Evol. Microbiol.">
        <title>The Global Catalogue of Microorganisms (GCM) 10K type strain sequencing project: providing services to taxonomists for standard genome sequencing and annotation.</title>
        <authorList>
            <consortium name="The Broad Institute Genomics Platform"/>
            <consortium name="The Broad Institute Genome Sequencing Center for Infectious Disease"/>
            <person name="Wu L."/>
            <person name="Ma J."/>
        </authorList>
    </citation>
    <scope>NUCLEOTIDE SEQUENCE [LARGE SCALE GENOMIC DNA]</scope>
    <source>
        <strain evidence="6">CGMCC 4.7466</strain>
    </source>
</reference>
<dbReference type="SUPFAM" id="SSF75005">
    <property type="entry name" value="Arabinanase/levansucrase/invertase"/>
    <property type="match status" value="1"/>
</dbReference>
<comment type="caution">
    <text evidence="5">The sequence shown here is derived from an EMBL/GenBank/DDBJ whole genome shotgun (WGS) entry which is preliminary data.</text>
</comment>
<feature type="chain" id="PRO_5047107115" evidence="4">
    <location>
        <begin position="33"/>
        <end position="949"/>
    </location>
</feature>
<dbReference type="PANTHER" id="PTHR42812">
    <property type="entry name" value="BETA-XYLOSIDASE"/>
    <property type="match status" value="1"/>
</dbReference>
<protein>
    <submittedName>
        <fullName evidence="5">Family 43 glycosylhydrolase</fullName>
    </submittedName>
</protein>
<dbReference type="Pfam" id="PF04616">
    <property type="entry name" value="Glyco_hydro_43"/>
    <property type="match status" value="1"/>
</dbReference>
<keyword evidence="3" id="KW-0326">Glycosidase</keyword>
<dbReference type="Proteomes" id="UP001595818">
    <property type="component" value="Unassembled WGS sequence"/>
</dbReference>
<feature type="signal peptide" evidence="4">
    <location>
        <begin position="1"/>
        <end position="32"/>
    </location>
</feature>
<evidence type="ECO:0000313" key="6">
    <source>
        <dbReference type="Proteomes" id="UP001595818"/>
    </source>
</evidence>
<keyword evidence="2" id="KW-0378">Hydrolase</keyword>
<evidence type="ECO:0000256" key="2">
    <source>
        <dbReference type="ARBA" id="ARBA00022801"/>
    </source>
</evidence>
<evidence type="ECO:0000313" key="5">
    <source>
        <dbReference type="EMBL" id="MFC4872149.1"/>
    </source>
</evidence>
<evidence type="ECO:0000256" key="3">
    <source>
        <dbReference type="ARBA" id="ARBA00023295"/>
    </source>
</evidence>
<dbReference type="InterPro" id="IPR006710">
    <property type="entry name" value="Glyco_hydro_43"/>
</dbReference>
<accession>A0ABV9T0G3</accession>
<gene>
    <name evidence="5" type="ORF">ACFPFU_10650</name>
</gene>
<proteinExistence type="inferred from homology"/>
<dbReference type="Gene3D" id="2.115.10.20">
    <property type="entry name" value="Glycosyl hydrolase domain, family 43"/>
    <property type="match status" value="1"/>
</dbReference>
<keyword evidence="6" id="KW-1185">Reference proteome</keyword>
<dbReference type="InterPro" id="IPR051795">
    <property type="entry name" value="Glycosyl_Hydrlase_43"/>
</dbReference>
<dbReference type="EMBL" id="JBHSJJ010000005">
    <property type="protein sequence ID" value="MFC4872149.1"/>
    <property type="molecule type" value="Genomic_DNA"/>
</dbReference>
<dbReference type="InterPro" id="IPR023296">
    <property type="entry name" value="Glyco_hydro_beta-prop_sf"/>
</dbReference>
<dbReference type="PANTHER" id="PTHR42812:SF14">
    <property type="entry name" value="SECRETED PROTEIN"/>
    <property type="match status" value="1"/>
</dbReference>
<organism evidence="5 6">
    <name type="scientific">Negadavirga shengliensis</name>
    <dbReference type="NCBI Taxonomy" id="1389218"/>
    <lineage>
        <taxon>Bacteria</taxon>
        <taxon>Pseudomonadati</taxon>
        <taxon>Bacteroidota</taxon>
        <taxon>Cytophagia</taxon>
        <taxon>Cytophagales</taxon>
        <taxon>Cyclobacteriaceae</taxon>
        <taxon>Negadavirga</taxon>
    </lineage>
</organism>
<dbReference type="RefSeq" id="WP_377064291.1">
    <property type="nucleotide sequence ID" value="NZ_JBHSJJ010000005.1"/>
</dbReference>
<dbReference type="Gene3D" id="2.60.120.560">
    <property type="entry name" value="Exo-inulinase, domain 1"/>
    <property type="match status" value="1"/>
</dbReference>
<sequence>MGCLVINNNRLKKLHSALIPFWLIFYCTDAWAQQSSHIDNPVLPGVADAGVIRYNGEYYLGGVFTKGSFYHSKDLVNWEGPVHVLSMDNEWTEGPSAGDGQIHANDINYINGKFHQYWSVNYWGKDRHVVHIGHAVASQITGPYEEPVKDHWLDNRIDPALFRDDDGSLFLYMVKFTDGNAIWARPMQDPWTFSGDPTYLFASLPNTWETMDNRVAEGPWVFKHRNQYYMMYNANHTSPRWGNYMLGVAQADGPLAFNHANKYSHPVVKSNQEDLEDLYVDLLKYSADDEENFQFTTSPPLKNWKDPDFDDAVWETGKMGFGSDKIKNSTSRQVKTDWKAEKIWLRKSFHLPKDDAGNLLLRIHHDGATRVFLNGQLVYEKDGADYTTWSLDETANAFLKDGKNILAIESAKGQRTGFLDVSLFDIGDQQGDDILYSPGQPNIVRGPNGFEWWLVYMANKNRERRGQYINRVHFHDKKLTVDGISSTHTPGLHPPPARPTFYDLFDTENEDWRNKWEMTTGDWQPENGELVHQSNKPSGALVQSLPASNYLFEANIKMSGNGTGTAGIFAWWEDENNWLKVELDPDEKSWAYTRMEAGESIKASFPLAENFAYQAYHNLRIFKNGDYFSVQLDDLPAPETPVIPIGRPLGNGRPGLVSERPGTAYDGIIYTMGWDEFDENIGGWVTADGDNADWSISETGISPTDPSGKNAVFKGDVLEGYEFSLQITGEGQEGNAGIYPVYLDEENYIKAVFDYEHLKFRISGKENGQAIEPRDLSVEGQQSHYTDIKYTDFIEKHFNFDSPVYLDGLRLSKKPHYNREIHIENMHQKVNIYFKQENKWYPLENARQCLSTHPGFDAITFDPIWAEGLKFVNKEAEDQNFYINKIWINQLFQKSYHVRVRRTSDKLVFWVNGKEMAQIPHQFAASKVGLITENGIANFNGISLYHLGE</sequence>
<dbReference type="SUPFAM" id="SSF49785">
    <property type="entry name" value="Galactose-binding domain-like"/>
    <property type="match status" value="1"/>
</dbReference>
<dbReference type="InterPro" id="IPR008979">
    <property type="entry name" value="Galactose-bd-like_sf"/>
</dbReference>
<name>A0ABV9T0G3_9BACT</name>